<evidence type="ECO:0000256" key="5">
    <source>
        <dbReference type="ARBA" id="ARBA00022989"/>
    </source>
</evidence>
<evidence type="ECO:0000256" key="6">
    <source>
        <dbReference type="ARBA" id="ARBA00023136"/>
    </source>
</evidence>
<dbReference type="Pfam" id="PF07297">
    <property type="entry name" value="DPM2"/>
    <property type="match status" value="1"/>
</dbReference>
<dbReference type="EMBL" id="BTGC01000003">
    <property type="protein sequence ID" value="GMM51215.1"/>
    <property type="molecule type" value="Genomic_DNA"/>
</dbReference>
<keyword evidence="6 7" id="KW-0472">Membrane</keyword>
<dbReference type="GO" id="GO:0180047">
    <property type="term" value="P:dolichol phosphate mannose biosynthetic process"/>
    <property type="evidence" value="ECO:0007669"/>
    <property type="project" value="InterPro"/>
</dbReference>
<organism evidence="8 9">
    <name type="scientific">Starmerella bacillaris</name>
    <name type="common">Yeast</name>
    <name type="synonym">Candida zemplinina</name>
    <dbReference type="NCBI Taxonomy" id="1247836"/>
    <lineage>
        <taxon>Eukaryota</taxon>
        <taxon>Fungi</taxon>
        <taxon>Dikarya</taxon>
        <taxon>Ascomycota</taxon>
        <taxon>Saccharomycotina</taxon>
        <taxon>Dipodascomycetes</taxon>
        <taxon>Dipodascales</taxon>
        <taxon>Trichomonascaceae</taxon>
        <taxon>Starmerella</taxon>
    </lineage>
</organism>
<feature type="transmembrane region" description="Helical" evidence="7">
    <location>
        <begin position="47"/>
        <end position="71"/>
    </location>
</feature>
<gene>
    <name evidence="8" type="ORF">DASB73_021730</name>
</gene>
<keyword evidence="3 7" id="KW-0812">Transmembrane</keyword>
<evidence type="ECO:0000256" key="3">
    <source>
        <dbReference type="ARBA" id="ARBA00022692"/>
    </source>
</evidence>
<feature type="transmembrane region" description="Helical" evidence="7">
    <location>
        <begin position="7"/>
        <end position="27"/>
    </location>
</feature>
<dbReference type="GO" id="GO:0006506">
    <property type="term" value="P:GPI anchor biosynthetic process"/>
    <property type="evidence" value="ECO:0007669"/>
    <property type="project" value="TreeGrafter"/>
</dbReference>
<dbReference type="PANTHER" id="PTHR15039">
    <property type="entry name" value="DOLICHOL PHOSPHATE-MANNOSE BIOSYNTHESIS REGULATORY PROTEIN"/>
    <property type="match status" value="1"/>
</dbReference>
<dbReference type="GO" id="GO:0005789">
    <property type="term" value="C:endoplasmic reticulum membrane"/>
    <property type="evidence" value="ECO:0007669"/>
    <property type="project" value="UniProtKB-SubCell"/>
</dbReference>
<proteinExistence type="inferred from homology"/>
<protein>
    <recommendedName>
        <fullName evidence="7">Dolichol phosphate-mannose biosynthesis regulatory protein</fullName>
    </recommendedName>
</protein>
<dbReference type="InterPro" id="IPR009914">
    <property type="entry name" value="DPM2"/>
</dbReference>
<comment type="similarity">
    <text evidence="2 7">Belongs to the DPM2 family.</text>
</comment>
<comment type="subunit">
    <text evidence="7">Component of the dolichol-phosphate mannose (DPM) synthase complex.</text>
</comment>
<dbReference type="GO" id="GO:0030234">
    <property type="term" value="F:enzyme regulator activity"/>
    <property type="evidence" value="ECO:0007669"/>
    <property type="project" value="UniProtKB-UniRule"/>
</dbReference>
<comment type="subcellular location">
    <subcellularLocation>
        <location evidence="1 7">Endoplasmic reticulum membrane</location>
        <topology evidence="1 7">Multi-pass membrane protein</topology>
    </subcellularLocation>
</comment>
<keyword evidence="5 7" id="KW-1133">Transmembrane helix</keyword>
<dbReference type="Proteomes" id="UP001362899">
    <property type="component" value="Unassembled WGS sequence"/>
</dbReference>
<keyword evidence="4 7" id="KW-0256">Endoplasmic reticulum</keyword>
<keyword evidence="9" id="KW-1185">Reference proteome</keyword>
<evidence type="ECO:0000256" key="7">
    <source>
        <dbReference type="RuleBase" id="RU365084"/>
    </source>
</evidence>
<comment type="function">
    <text evidence="7">Regulatory subunit of the dolichol-phosphate mannose (DPM) synthase complex; essential for the ER localization.</text>
</comment>
<dbReference type="GO" id="GO:0033185">
    <property type="term" value="C:dolichol-phosphate-mannose synthase complex"/>
    <property type="evidence" value="ECO:0007669"/>
    <property type="project" value="TreeGrafter"/>
</dbReference>
<evidence type="ECO:0000256" key="4">
    <source>
        <dbReference type="ARBA" id="ARBA00022824"/>
    </source>
</evidence>
<comment type="pathway">
    <text evidence="7">Protein modification; protein glycosylation.</text>
</comment>
<evidence type="ECO:0000313" key="9">
    <source>
        <dbReference type="Proteomes" id="UP001362899"/>
    </source>
</evidence>
<evidence type="ECO:0000256" key="2">
    <source>
        <dbReference type="ARBA" id="ARBA00005478"/>
    </source>
</evidence>
<reference evidence="8 9" key="1">
    <citation type="journal article" date="2023" name="Elife">
        <title>Identification of key yeast species and microbe-microbe interactions impacting larval growth of Drosophila in the wild.</title>
        <authorList>
            <person name="Mure A."/>
            <person name="Sugiura Y."/>
            <person name="Maeda R."/>
            <person name="Honda K."/>
            <person name="Sakurai N."/>
            <person name="Takahashi Y."/>
            <person name="Watada M."/>
            <person name="Katoh T."/>
            <person name="Gotoh A."/>
            <person name="Gotoh Y."/>
            <person name="Taniguchi I."/>
            <person name="Nakamura K."/>
            <person name="Hayashi T."/>
            <person name="Katayama T."/>
            <person name="Uemura T."/>
            <person name="Hattori Y."/>
        </authorList>
    </citation>
    <scope>NUCLEOTIDE SEQUENCE [LARGE SCALE GENOMIC DNA]</scope>
    <source>
        <strain evidence="8 9">SB-73</strain>
    </source>
</reference>
<accession>A0AAV5RIF1</accession>
<sequence>MALDSLVGLVMLLVATIVFAYYSLWTFVVPFLDEDSSVAQLFPPREWIIRIPAILLVLGTAAVGTFVGSVMMKKEKKSAAKNSVKKTQ</sequence>
<comment type="caution">
    <text evidence="8">The sequence shown here is derived from an EMBL/GenBank/DDBJ whole genome shotgun (WGS) entry which is preliminary data.</text>
</comment>
<dbReference type="PANTHER" id="PTHR15039:SF11">
    <property type="entry name" value="DOLICHOL PHOSPHATE-MANNOSE BIOSYNTHESIS REGULATORY PROTEIN"/>
    <property type="match status" value="1"/>
</dbReference>
<evidence type="ECO:0000313" key="8">
    <source>
        <dbReference type="EMBL" id="GMM51215.1"/>
    </source>
</evidence>
<name>A0AAV5RIF1_STABA</name>
<dbReference type="AlphaFoldDB" id="A0AAV5RIF1"/>
<evidence type="ECO:0000256" key="1">
    <source>
        <dbReference type="ARBA" id="ARBA00004477"/>
    </source>
</evidence>